<dbReference type="Gene3D" id="2.130.10.10">
    <property type="entry name" value="YVTN repeat-like/Quinoprotein amine dehydrogenase"/>
    <property type="match status" value="1"/>
</dbReference>
<reference evidence="7" key="2">
    <citation type="submission" date="2012-11" db="EMBL/GenBank/DDBJ databases">
        <authorList>
            <person name="Kuo A."/>
            <person name="Curtis B.A."/>
            <person name="Tanifuji G."/>
            <person name="Burki F."/>
            <person name="Gruber A."/>
            <person name="Irimia M."/>
            <person name="Maruyama S."/>
            <person name="Arias M.C."/>
            <person name="Ball S.G."/>
            <person name="Gile G.H."/>
            <person name="Hirakawa Y."/>
            <person name="Hopkins J.F."/>
            <person name="Rensing S.A."/>
            <person name="Schmutz J."/>
            <person name="Symeonidi A."/>
            <person name="Elias M."/>
            <person name="Eveleigh R.J."/>
            <person name="Herman E.K."/>
            <person name="Klute M.J."/>
            <person name="Nakayama T."/>
            <person name="Obornik M."/>
            <person name="Reyes-Prieto A."/>
            <person name="Armbrust E.V."/>
            <person name="Aves S.J."/>
            <person name="Beiko R.G."/>
            <person name="Coutinho P."/>
            <person name="Dacks J.B."/>
            <person name="Durnford D.G."/>
            <person name="Fast N.M."/>
            <person name="Green B.R."/>
            <person name="Grisdale C."/>
            <person name="Hempe F."/>
            <person name="Henrissat B."/>
            <person name="Hoppner M.P."/>
            <person name="Ishida K.-I."/>
            <person name="Kim E."/>
            <person name="Koreny L."/>
            <person name="Kroth P.G."/>
            <person name="Liu Y."/>
            <person name="Malik S.-B."/>
            <person name="Maier U.G."/>
            <person name="McRose D."/>
            <person name="Mock T."/>
            <person name="Neilson J.A."/>
            <person name="Onodera N.T."/>
            <person name="Poole A.M."/>
            <person name="Pritham E.J."/>
            <person name="Richards T.A."/>
            <person name="Rocap G."/>
            <person name="Roy S.W."/>
            <person name="Sarai C."/>
            <person name="Schaack S."/>
            <person name="Shirato S."/>
            <person name="Slamovits C.H."/>
            <person name="Spencer D.F."/>
            <person name="Suzuki S."/>
            <person name="Worden A.Z."/>
            <person name="Zauner S."/>
            <person name="Barry K."/>
            <person name="Bell C."/>
            <person name="Bharti A.K."/>
            <person name="Crow J.A."/>
            <person name="Grimwood J."/>
            <person name="Kramer R."/>
            <person name="Lindquist E."/>
            <person name="Lucas S."/>
            <person name="Salamov A."/>
            <person name="McFadden G.I."/>
            <person name="Lane C.E."/>
            <person name="Keeling P.J."/>
            <person name="Gray M.W."/>
            <person name="Grigoriev I.V."/>
            <person name="Archibald J.M."/>
        </authorList>
    </citation>
    <scope>NUCLEOTIDE SEQUENCE</scope>
    <source>
        <strain evidence="7">CCMP2712</strain>
    </source>
</reference>
<feature type="region of interest" description="Disordered" evidence="4">
    <location>
        <begin position="286"/>
        <end position="305"/>
    </location>
</feature>
<proteinExistence type="predicted"/>
<evidence type="ECO:0000313" key="6">
    <source>
        <dbReference type="EnsemblProtists" id="EKX45200"/>
    </source>
</evidence>
<evidence type="ECO:0000256" key="1">
    <source>
        <dbReference type="ARBA" id="ARBA00022574"/>
    </source>
</evidence>
<evidence type="ECO:0000256" key="4">
    <source>
        <dbReference type="SAM" id="MobiDB-lite"/>
    </source>
</evidence>
<dbReference type="Proteomes" id="UP000011087">
    <property type="component" value="Unassembled WGS sequence"/>
</dbReference>
<dbReference type="OrthoDB" id="10262475at2759"/>
<evidence type="ECO:0000313" key="7">
    <source>
        <dbReference type="Proteomes" id="UP000011087"/>
    </source>
</evidence>
<reference evidence="6" key="3">
    <citation type="submission" date="2016-03" db="UniProtKB">
        <authorList>
            <consortium name="EnsemblProtists"/>
        </authorList>
    </citation>
    <scope>IDENTIFICATION</scope>
</reference>
<dbReference type="PANTHER" id="PTHR10971">
    <property type="entry name" value="MRNA EXPORT FACTOR AND BUB3"/>
    <property type="match status" value="1"/>
</dbReference>
<dbReference type="AlphaFoldDB" id="L1JAT2"/>
<dbReference type="InterPro" id="IPR036322">
    <property type="entry name" value="WD40_repeat_dom_sf"/>
</dbReference>
<dbReference type="Pfam" id="PF00400">
    <property type="entry name" value="WD40"/>
    <property type="match status" value="1"/>
</dbReference>
<dbReference type="RefSeq" id="XP_005832180.1">
    <property type="nucleotide sequence ID" value="XM_005832123.1"/>
</dbReference>
<keyword evidence="7" id="KW-1185">Reference proteome</keyword>
<organism evidence="5">
    <name type="scientific">Guillardia theta (strain CCMP2712)</name>
    <name type="common">Cryptophyte</name>
    <dbReference type="NCBI Taxonomy" id="905079"/>
    <lineage>
        <taxon>Eukaryota</taxon>
        <taxon>Cryptophyceae</taxon>
        <taxon>Pyrenomonadales</taxon>
        <taxon>Geminigeraceae</taxon>
        <taxon>Guillardia</taxon>
    </lineage>
</organism>
<accession>L1JAT2</accession>
<dbReference type="STRING" id="905079.L1JAT2"/>
<dbReference type="EMBL" id="JH993000">
    <property type="protein sequence ID" value="EKX45200.1"/>
    <property type="molecule type" value="Genomic_DNA"/>
</dbReference>
<dbReference type="KEGG" id="gtt:GUITHDRAFT_108842"/>
<reference evidence="5 7" key="1">
    <citation type="journal article" date="2012" name="Nature">
        <title>Algal genomes reveal evolutionary mosaicism and the fate of nucleomorphs.</title>
        <authorList>
            <consortium name="DOE Joint Genome Institute"/>
            <person name="Curtis B.A."/>
            <person name="Tanifuji G."/>
            <person name="Burki F."/>
            <person name="Gruber A."/>
            <person name="Irimia M."/>
            <person name="Maruyama S."/>
            <person name="Arias M.C."/>
            <person name="Ball S.G."/>
            <person name="Gile G.H."/>
            <person name="Hirakawa Y."/>
            <person name="Hopkins J.F."/>
            <person name="Kuo A."/>
            <person name="Rensing S.A."/>
            <person name="Schmutz J."/>
            <person name="Symeonidi A."/>
            <person name="Elias M."/>
            <person name="Eveleigh R.J."/>
            <person name="Herman E.K."/>
            <person name="Klute M.J."/>
            <person name="Nakayama T."/>
            <person name="Obornik M."/>
            <person name="Reyes-Prieto A."/>
            <person name="Armbrust E.V."/>
            <person name="Aves S.J."/>
            <person name="Beiko R.G."/>
            <person name="Coutinho P."/>
            <person name="Dacks J.B."/>
            <person name="Durnford D.G."/>
            <person name="Fast N.M."/>
            <person name="Green B.R."/>
            <person name="Grisdale C.J."/>
            <person name="Hempel F."/>
            <person name="Henrissat B."/>
            <person name="Hoppner M.P."/>
            <person name="Ishida K."/>
            <person name="Kim E."/>
            <person name="Koreny L."/>
            <person name="Kroth P.G."/>
            <person name="Liu Y."/>
            <person name="Malik S.B."/>
            <person name="Maier U.G."/>
            <person name="McRose D."/>
            <person name="Mock T."/>
            <person name="Neilson J.A."/>
            <person name="Onodera N.T."/>
            <person name="Poole A.M."/>
            <person name="Pritham E.J."/>
            <person name="Richards T.A."/>
            <person name="Rocap G."/>
            <person name="Roy S.W."/>
            <person name="Sarai C."/>
            <person name="Schaack S."/>
            <person name="Shirato S."/>
            <person name="Slamovits C.H."/>
            <person name="Spencer D.F."/>
            <person name="Suzuki S."/>
            <person name="Worden A.Z."/>
            <person name="Zauner S."/>
            <person name="Barry K."/>
            <person name="Bell C."/>
            <person name="Bharti A.K."/>
            <person name="Crow J.A."/>
            <person name="Grimwood J."/>
            <person name="Kramer R."/>
            <person name="Lindquist E."/>
            <person name="Lucas S."/>
            <person name="Salamov A."/>
            <person name="McFadden G.I."/>
            <person name="Lane C.E."/>
            <person name="Keeling P.J."/>
            <person name="Gray M.W."/>
            <person name="Grigoriev I.V."/>
            <person name="Archibald J.M."/>
        </authorList>
    </citation>
    <scope>NUCLEOTIDE SEQUENCE</scope>
    <source>
        <strain evidence="5 7">CCMP2712</strain>
    </source>
</reference>
<dbReference type="PROSITE" id="PS50082">
    <property type="entry name" value="WD_REPEATS_2"/>
    <property type="match status" value="1"/>
</dbReference>
<sequence>MAWGLTENHLAVTSWEGDVHVLSVNAQNNSVASVQAAHNPPMKMPQPILCSAWTRSMELLLGTCEGKLLAWDVQKGANAGAVAERGRHEGGIKFCKALHNEDGWSINGILTGSWDKTVALWDVRQGSLQPMSKIKVPGKVYGMDVLCPYFLVAGSDRLISLHDVRNGAQCVASFPSYSPLMFQTRSACLISNLNNGMEPQGFAVGGINGELGVVMLRQGEGPQQRKILLTQPAMAGQPQSSARAVNVVTRMPNHPNLVVAGGGDGRFTVWNVGPVAAGGQKGFFGDGTPEYKSEDPRNSLPPATNPAIQAKVWPSISCLSWSQKPNSPAIMAFANSSDSSGGAPDYMSSDQHVASLENIVRFWML</sequence>
<evidence type="ECO:0000313" key="5">
    <source>
        <dbReference type="EMBL" id="EKX45200.1"/>
    </source>
</evidence>
<evidence type="ECO:0000256" key="3">
    <source>
        <dbReference type="PROSITE-ProRule" id="PRU00221"/>
    </source>
</evidence>
<dbReference type="InterPro" id="IPR001680">
    <property type="entry name" value="WD40_rpt"/>
</dbReference>
<dbReference type="SMART" id="SM00320">
    <property type="entry name" value="WD40"/>
    <property type="match status" value="3"/>
</dbReference>
<dbReference type="EnsemblProtists" id="EKX45200">
    <property type="protein sequence ID" value="EKX45200"/>
    <property type="gene ID" value="GUITHDRAFT_108842"/>
</dbReference>
<protein>
    <submittedName>
        <fullName evidence="5 6">Uncharacterized protein</fullName>
    </submittedName>
</protein>
<keyword evidence="1 3" id="KW-0853">WD repeat</keyword>
<dbReference type="HOGENOM" id="CLU_759619_0_0_1"/>
<evidence type="ECO:0000256" key="2">
    <source>
        <dbReference type="ARBA" id="ARBA00022737"/>
    </source>
</evidence>
<feature type="repeat" description="WD" evidence="3">
    <location>
        <begin position="109"/>
        <end position="131"/>
    </location>
</feature>
<dbReference type="SUPFAM" id="SSF50978">
    <property type="entry name" value="WD40 repeat-like"/>
    <property type="match status" value="1"/>
</dbReference>
<dbReference type="PaxDb" id="55529-EKX45200"/>
<name>L1JAT2_GUITC</name>
<dbReference type="InterPro" id="IPR015943">
    <property type="entry name" value="WD40/YVTN_repeat-like_dom_sf"/>
</dbReference>
<dbReference type="eggNOG" id="KOG0647">
    <property type="taxonomic scope" value="Eukaryota"/>
</dbReference>
<gene>
    <name evidence="5" type="ORF">GUITHDRAFT_108842</name>
</gene>
<keyword evidence="2" id="KW-0677">Repeat</keyword>
<dbReference type="GeneID" id="17301903"/>